<dbReference type="AlphaFoldDB" id="A0A392SQ09"/>
<reference evidence="1 2" key="1">
    <citation type="journal article" date="2018" name="Front. Plant Sci.">
        <title>Red Clover (Trifolium pratense) and Zigzag Clover (T. medium) - A Picture of Genomic Similarities and Differences.</title>
        <authorList>
            <person name="Dluhosova J."/>
            <person name="Istvanek J."/>
            <person name="Nedelnik J."/>
            <person name="Repkova J."/>
        </authorList>
    </citation>
    <scope>NUCLEOTIDE SEQUENCE [LARGE SCALE GENOMIC DNA]</scope>
    <source>
        <strain evidence="2">cv. 10/8</strain>
        <tissue evidence="1">Leaf</tissue>
    </source>
</reference>
<comment type="caution">
    <text evidence="1">The sequence shown here is derived from an EMBL/GenBank/DDBJ whole genome shotgun (WGS) entry which is preliminary data.</text>
</comment>
<feature type="non-terminal residue" evidence="1">
    <location>
        <position position="49"/>
    </location>
</feature>
<protein>
    <submittedName>
        <fullName evidence="1">Uncharacterized protein</fullName>
    </submittedName>
</protein>
<evidence type="ECO:0000313" key="2">
    <source>
        <dbReference type="Proteomes" id="UP000265520"/>
    </source>
</evidence>
<dbReference type="Proteomes" id="UP000265520">
    <property type="component" value="Unassembled WGS sequence"/>
</dbReference>
<name>A0A392SQ09_9FABA</name>
<evidence type="ECO:0000313" key="1">
    <source>
        <dbReference type="EMBL" id="MCI50963.1"/>
    </source>
</evidence>
<sequence length="49" mass="5653">MKLYLPDRGLRRGSDFAKAIDIEEIKTLDAFFNKAQKYIAYEKKADGRG</sequence>
<proteinExistence type="predicted"/>
<accession>A0A392SQ09</accession>
<dbReference type="EMBL" id="LXQA010424767">
    <property type="protein sequence ID" value="MCI50963.1"/>
    <property type="molecule type" value="Genomic_DNA"/>
</dbReference>
<organism evidence="1 2">
    <name type="scientific">Trifolium medium</name>
    <dbReference type="NCBI Taxonomy" id="97028"/>
    <lineage>
        <taxon>Eukaryota</taxon>
        <taxon>Viridiplantae</taxon>
        <taxon>Streptophyta</taxon>
        <taxon>Embryophyta</taxon>
        <taxon>Tracheophyta</taxon>
        <taxon>Spermatophyta</taxon>
        <taxon>Magnoliopsida</taxon>
        <taxon>eudicotyledons</taxon>
        <taxon>Gunneridae</taxon>
        <taxon>Pentapetalae</taxon>
        <taxon>rosids</taxon>
        <taxon>fabids</taxon>
        <taxon>Fabales</taxon>
        <taxon>Fabaceae</taxon>
        <taxon>Papilionoideae</taxon>
        <taxon>50 kb inversion clade</taxon>
        <taxon>NPAAA clade</taxon>
        <taxon>Hologalegina</taxon>
        <taxon>IRL clade</taxon>
        <taxon>Trifolieae</taxon>
        <taxon>Trifolium</taxon>
    </lineage>
</organism>
<keyword evidence="2" id="KW-1185">Reference proteome</keyword>